<evidence type="ECO:0000313" key="8">
    <source>
        <dbReference type="Proteomes" id="UP000621856"/>
    </source>
</evidence>
<dbReference type="Pfam" id="PF01628">
    <property type="entry name" value="HrcA"/>
    <property type="match status" value="1"/>
</dbReference>
<dbReference type="SUPFAM" id="SSF55781">
    <property type="entry name" value="GAF domain-like"/>
    <property type="match status" value="1"/>
</dbReference>
<sequence length="360" mass="39334">MRRYALASRRKVNIFKDMSVLTTLDSRTREIFRQIVESYLESGEPVGSRTLSQKGGLQVSAATIRNTMADLTDMGLLHAPHISAGRLPTEQGLRMFVDGLMEIGDLTAEERSALEQQAGPGARADEVLGQLAGRLSGLTRTAGLVLTGKSDSALKHIEFVKTAPDKALVVLVHDNGDVENRVINLPAGLPPSALEQAGNYLNRRLQGRSLAEARRMVLEEVEAKRAALDELTSDLVRQGVAEMGGGDGLNLIVRGQANLLAAETLDDIDRVRMLFEDLERQQDVIELVRAAQEGEGVRIFIGSENRLFSLSGSSVIVAPYRDRDQKIVGVLGVIGPTRLNYSRIIPMVDYTAELVTRLIR</sequence>
<dbReference type="GO" id="GO:0003677">
    <property type="term" value="F:DNA binding"/>
    <property type="evidence" value="ECO:0007669"/>
    <property type="project" value="InterPro"/>
</dbReference>
<dbReference type="SUPFAM" id="SSF46785">
    <property type="entry name" value="Winged helix' DNA-binding domain"/>
    <property type="match status" value="1"/>
</dbReference>
<evidence type="ECO:0000256" key="2">
    <source>
        <dbReference type="ARBA" id="ARBA00023015"/>
    </source>
</evidence>
<evidence type="ECO:0000256" key="1">
    <source>
        <dbReference type="ARBA" id="ARBA00022491"/>
    </source>
</evidence>
<dbReference type="NCBIfam" id="TIGR00331">
    <property type="entry name" value="hrcA"/>
    <property type="match status" value="1"/>
</dbReference>
<comment type="similarity">
    <text evidence="5">Belongs to the HrcA family.</text>
</comment>
<comment type="caution">
    <text evidence="7">The sequence shown here is derived from an EMBL/GenBank/DDBJ whole genome shotgun (WGS) entry which is preliminary data.</text>
</comment>
<proteinExistence type="inferred from homology"/>
<dbReference type="PANTHER" id="PTHR34824:SF1">
    <property type="entry name" value="HEAT-INDUCIBLE TRANSCRIPTION REPRESSOR HRCA"/>
    <property type="match status" value="1"/>
</dbReference>
<feature type="domain" description="Heat-inducible transcription repressor HrcA C-terminal" evidence="6">
    <location>
        <begin position="125"/>
        <end position="345"/>
    </location>
</feature>
<dbReference type="Gene3D" id="1.10.10.10">
    <property type="entry name" value="Winged helix-like DNA-binding domain superfamily/Winged helix DNA-binding domain"/>
    <property type="match status" value="1"/>
</dbReference>
<evidence type="ECO:0000256" key="4">
    <source>
        <dbReference type="ARBA" id="ARBA00023163"/>
    </source>
</evidence>
<evidence type="ECO:0000259" key="6">
    <source>
        <dbReference type="Pfam" id="PF01628"/>
    </source>
</evidence>
<keyword evidence="4 5" id="KW-0804">Transcription</keyword>
<dbReference type="InterPro" id="IPR021153">
    <property type="entry name" value="HrcA_C"/>
</dbReference>
<dbReference type="InterPro" id="IPR023120">
    <property type="entry name" value="WHTH_transcript_rep_HrcA_IDD"/>
</dbReference>
<name>A0A8J3EPI2_9PROT</name>
<organism evidence="7 8">
    <name type="scientific">Aquisalinus luteolus</name>
    <dbReference type="NCBI Taxonomy" id="1566827"/>
    <lineage>
        <taxon>Bacteria</taxon>
        <taxon>Pseudomonadati</taxon>
        <taxon>Pseudomonadota</taxon>
        <taxon>Alphaproteobacteria</taxon>
        <taxon>Parvularculales</taxon>
        <taxon>Parvularculaceae</taxon>
        <taxon>Aquisalinus</taxon>
    </lineage>
</organism>
<comment type="function">
    <text evidence="5">Negative regulator of class I heat shock genes (grpE-dnaK-dnaJ and groELS operons). Prevents heat-shock induction of these operons.</text>
</comment>
<evidence type="ECO:0000256" key="5">
    <source>
        <dbReference type="HAMAP-Rule" id="MF_00081"/>
    </source>
</evidence>
<dbReference type="GO" id="GO:0045892">
    <property type="term" value="P:negative regulation of DNA-templated transcription"/>
    <property type="evidence" value="ECO:0007669"/>
    <property type="project" value="UniProtKB-UniRule"/>
</dbReference>
<evidence type="ECO:0000313" key="7">
    <source>
        <dbReference type="EMBL" id="GGH97931.1"/>
    </source>
</evidence>
<evidence type="ECO:0000256" key="3">
    <source>
        <dbReference type="ARBA" id="ARBA00023016"/>
    </source>
</evidence>
<dbReference type="InterPro" id="IPR036388">
    <property type="entry name" value="WH-like_DNA-bd_sf"/>
</dbReference>
<keyword evidence="2 5" id="KW-0805">Transcription regulation</keyword>
<dbReference type="PANTHER" id="PTHR34824">
    <property type="entry name" value="HEAT-INDUCIBLE TRANSCRIPTION REPRESSOR HRCA"/>
    <property type="match status" value="1"/>
</dbReference>
<dbReference type="HAMAP" id="MF_00081">
    <property type="entry name" value="HrcA"/>
    <property type="match status" value="1"/>
</dbReference>
<dbReference type="EMBL" id="BMGZ01000002">
    <property type="protein sequence ID" value="GGH97931.1"/>
    <property type="molecule type" value="Genomic_DNA"/>
</dbReference>
<dbReference type="Gene3D" id="3.30.390.60">
    <property type="entry name" value="Heat-inducible transcription repressor hrca homolog, domain 3"/>
    <property type="match status" value="1"/>
</dbReference>
<protein>
    <recommendedName>
        <fullName evidence="5">Heat-inducible transcription repressor HrcA</fullName>
    </recommendedName>
</protein>
<dbReference type="InterPro" id="IPR002571">
    <property type="entry name" value="HrcA"/>
</dbReference>
<dbReference type="PIRSF" id="PIRSF005485">
    <property type="entry name" value="HrcA"/>
    <property type="match status" value="1"/>
</dbReference>
<accession>A0A8J3EPI2</accession>
<dbReference type="Gene3D" id="3.30.450.40">
    <property type="match status" value="1"/>
</dbReference>
<gene>
    <name evidence="5 7" type="primary">hrcA</name>
    <name evidence="7" type="ORF">GCM10011355_20330</name>
</gene>
<reference evidence="7" key="2">
    <citation type="submission" date="2020-09" db="EMBL/GenBank/DDBJ databases">
        <authorList>
            <person name="Sun Q."/>
            <person name="Zhou Y."/>
        </authorList>
    </citation>
    <scope>NUCLEOTIDE SEQUENCE</scope>
    <source>
        <strain evidence="7">CGMCC 1.14984</strain>
    </source>
</reference>
<dbReference type="AlphaFoldDB" id="A0A8J3EPI2"/>
<keyword evidence="1 5" id="KW-0678">Repressor</keyword>
<dbReference type="InterPro" id="IPR029016">
    <property type="entry name" value="GAF-like_dom_sf"/>
</dbReference>
<dbReference type="Proteomes" id="UP000621856">
    <property type="component" value="Unassembled WGS sequence"/>
</dbReference>
<keyword evidence="3 5" id="KW-0346">Stress response</keyword>
<dbReference type="InterPro" id="IPR036390">
    <property type="entry name" value="WH_DNA-bd_sf"/>
</dbReference>
<reference evidence="7" key="1">
    <citation type="journal article" date="2014" name="Int. J. Syst. Evol. Microbiol.">
        <title>Complete genome sequence of Corynebacterium casei LMG S-19264T (=DSM 44701T), isolated from a smear-ripened cheese.</title>
        <authorList>
            <consortium name="US DOE Joint Genome Institute (JGI-PGF)"/>
            <person name="Walter F."/>
            <person name="Albersmeier A."/>
            <person name="Kalinowski J."/>
            <person name="Ruckert C."/>
        </authorList>
    </citation>
    <scope>NUCLEOTIDE SEQUENCE</scope>
    <source>
        <strain evidence="7">CGMCC 1.14984</strain>
    </source>
</reference>